<dbReference type="EMBL" id="AP014705">
    <property type="protein sequence ID" value="BAQ48437.1"/>
    <property type="molecule type" value="Genomic_DNA"/>
</dbReference>
<feature type="region of interest" description="Disordered" evidence="2">
    <location>
        <begin position="130"/>
        <end position="156"/>
    </location>
</feature>
<dbReference type="Gene3D" id="1.10.530.10">
    <property type="match status" value="1"/>
</dbReference>
<comment type="similarity">
    <text evidence="1">Belongs to the virb1 family.</text>
</comment>
<reference evidence="4 5" key="1">
    <citation type="journal article" date="2015" name="Genome Announc.">
        <title>Complete Genome Sequence of Methylobacterium aquaticum Strain 22A, Isolated from Racomitrium japonicum Moss.</title>
        <authorList>
            <person name="Tani A."/>
            <person name="Ogura Y."/>
            <person name="Hayashi T."/>
            <person name="Kimbara K."/>
        </authorList>
    </citation>
    <scope>NUCLEOTIDE SEQUENCE [LARGE SCALE GENOMIC DNA]</scope>
    <source>
        <strain evidence="4 5">MA-22A</strain>
        <plasmid evidence="5">Plasmid pMaq22A_1p DNA</plasmid>
    </source>
</reference>
<dbReference type="InterPro" id="IPR008258">
    <property type="entry name" value="Transglycosylase_SLT_dom_1"/>
</dbReference>
<geneLocation type="plasmid" evidence="5">
    <name>pMaq22A_1p DNA</name>
</geneLocation>
<dbReference type="SUPFAM" id="SSF53955">
    <property type="entry name" value="Lysozyme-like"/>
    <property type="match status" value="1"/>
</dbReference>
<evidence type="ECO:0000256" key="2">
    <source>
        <dbReference type="SAM" id="MobiDB-lite"/>
    </source>
</evidence>
<feature type="compositionally biased region" description="Basic and acidic residues" evidence="2">
    <location>
        <begin position="130"/>
        <end position="145"/>
    </location>
</feature>
<organism evidence="4 5">
    <name type="scientific">Methylobacterium aquaticum</name>
    <dbReference type="NCBI Taxonomy" id="270351"/>
    <lineage>
        <taxon>Bacteria</taxon>
        <taxon>Pseudomonadati</taxon>
        <taxon>Pseudomonadota</taxon>
        <taxon>Alphaproteobacteria</taxon>
        <taxon>Hyphomicrobiales</taxon>
        <taxon>Methylobacteriaceae</taxon>
        <taxon>Methylobacterium</taxon>
    </lineage>
</organism>
<evidence type="ECO:0000259" key="3">
    <source>
        <dbReference type="Pfam" id="PF01464"/>
    </source>
</evidence>
<dbReference type="PATRIC" id="fig|270351.10.peg.5390"/>
<dbReference type="Pfam" id="PF01464">
    <property type="entry name" value="SLT"/>
    <property type="match status" value="1"/>
</dbReference>
<dbReference type="Proteomes" id="UP000061432">
    <property type="component" value="Plasmid pMaq22A_1p"/>
</dbReference>
<dbReference type="KEGG" id="maqu:Maq22A_1p30400"/>
<dbReference type="AlphaFoldDB" id="A0A0C6FMP3"/>
<protein>
    <submittedName>
        <fullName evidence="4">Lytic transglycosylase catalytic</fullName>
    </submittedName>
</protein>
<accession>A0A0C6FMP3</accession>
<sequence length="452" mass="48791">MGVYPEPAPCADDAGRVVPEAGADTIRWLTARDGHHSRPQGRRRHARTTALATSLSRKAVAALAVGVAFAACLPQDALAPAAEAHDRIDFSAARPLPASRGAMPDWSGLAPVEEIPSTTALIRDDLERLGRAMREPGTRATETRETAPTPGTPDAAVAEPAAGLQAALSPEAPSLQAALPEASLPQAPPAEDASLPEEISLAEVTALPEETADGRVVFGDKKVPRALVETIVRAARETEVDPVYLMALADKESTFQPEVRAATSTAEGLFQFLTGTWLELLRTFGAKHGYAAEAELIEKRGGTLVVLKDADRRRVLALRRDPYVASLMAGEMMKRDRNRVEQRLGRDLKPTECYFAHFLGAASAGKFMELTAEKPHQPAQASFRAAAKANRSLFFRREGRKTRSLTVAEVYDRLDGMIDQRLDLYQPVAAIAEQIDLRRPNEAPPAALSQLP</sequence>
<proteinExistence type="inferred from homology"/>
<reference evidence="5" key="2">
    <citation type="submission" date="2015-01" db="EMBL/GenBank/DDBJ databases">
        <title>Complete genome sequence of Methylobacterium aquaticum strain 22A.</title>
        <authorList>
            <person name="Tani A."/>
            <person name="Ogura Y."/>
            <person name="Hayashi T."/>
        </authorList>
    </citation>
    <scope>NUCLEOTIDE SEQUENCE [LARGE SCALE GENOMIC DNA]</scope>
    <source>
        <strain evidence="5">MA-22A</strain>
        <plasmid evidence="5">Plasmid pMaq22A_1p DNA</plasmid>
    </source>
</reference>
<dbReference type="RefSeq" id="WP_060849689.1">
    <property type="nucleotide sequence ID" value="NZ_AP014705.1"/>
</dbReference>
<gene>
    <name evidence="4" type="ORF">Maq22A_1p30400</name>
</gene>
<evidence type="ECO:0000313" key="5">
    <source>
        <dbReference type="Proteomes" id="UP000061432"/>
    </source>
</evidence>
<dbReference type="InterPro" id="IPR023346">
    <property type="entry name" value="Lysozyme-like_dom_sf"/>
</dbReference>
<evidence type="ECO:0000256" key="1">
    <source>
        <dbReference type="ARBA" id="ARBA00009387"/>
    </source>
</evidence>
<feature type="domain" description="Transglycosylase SLT" evidence="3">
    <location>
        <begin position="231"/>
        <end position="277"/>
    </location>
</feature>
<name>A0A0C6FMP3_9HYPH</name>
<keyword evidence="4" id="KW-0614">Plasmid</keyword>
<evidence type="ECO:0000313" key="4">
    <source>
        <dbReference type="EMBL" id="BAQ48437.1"/>
    </source>
</evidence>